<name>A0AAE3W9M3_9RHOB</name>
<dbReference type="PANTHER" id="PTHR16943">
    <property type="entry name" value="2-METHYLCITRATE DEHYDRATASE-RELATED"/>
    <property type="match status" value="1"/>
</dbReference>
<feature type="domain" description="MmgE/PrpD N-terminal" evidence="2">
    <location>
        <begin position="16"/>
        <end position="233"/>
    </location>
</feature>
<evidence type="ECO:0000313" key="4">
    <source>
        <dbReference type="EMBL" id="MDQ2088764.1"/>
    </source>
</evidence>
<dbReference type="Gene3D" id="3.30.1330.120">
    <property type="entry name" value="2-methylcitrate dehydratase PrpD"/>
    <property type="match status" value="1"/>
</dbReference>
<dbReference type="InterPro" id="IPR042188">
    <property type="entry name" value="MmgE/PrpD_sf_2"/>
</dbReference>
<evidence type="ECO:0000313" key="5">
    <source>
        <dbReference type="Proteomes" id="UP001226762"/>
    </source>
</evidence>
<evidence type="ECO:0000256" key="1">
    <source>
        <dbReference type="ARBA" id="ARBA00006174"/>
    </source>
</evidence>
<reference evidence="4" key="2">
    <citation type="submission" date="2023-02" db="EMBL/GenBank/DDBJ databases">
        <title>'Rhodoalgimonas zhirmunskyi' gen. nov., isolated from a red alga.</title>
        <authorList>
            <person name="Nedashkovskaya O.I."/>
            <person name="Otstavnykh N.Y."/>
            <person name="Bystritskaya E.P."/>
            <person name="Balabanova L.A."/>
            <person name="Isaeva M.P."/>
        </authorList>
    </citation>
    <scope>NUCLEOTIDE SEQUENCE</scope>
    <source>
        <strain evidence="4">KCTC 52189</strain>
    </source>
</reference>
<feature type="domain" description="MmgE/PrpD C-terminal" evidence="3">
    <location>
        <begin position="261"/>
        <end position="362"/>
    </location>
</feature>
<dbReference type="InterPro" id="IPR045337">
    <property type="entry name" value="MmgE_PrpD_C"/>
</dbReference>
<protein>
    <submittedName>
        <fullName evidence="4">MmgE/PrpD family protein</fullName>
    </submittedName>
</protein>
<dbReference type="InterPro" id="IPR045336">
    <property type="entry name" value="MmgE_PrpD_N"/>
</dbReference>
<dbReference type="EMBL" id="JANHAX010000001">
    <property type="protein sequence ID" value="MDQ2088764.1"/>
    <property type="molecule type" value="Genomic_DNA"/>
</dbReference>
<dbReference type="GO" id="GO:0016829">
    <property type="term" value="F:lyase activity"/>
    <property type="evidence" value="ECO:0007669"/>
    <property type="project" value="InterPro"/>
</dbReference>
<organism evidence="4 5">
    <name type="scientific">Marimonas arenosa</name>
    <dbReference type="NCBI Taxonomy" id="1795305"/>
    <lineage>
        <taxon>Bacteria</taxon>
        <taxon>Pseudomonadati</taxon>
        <taxon>Pseudomonadota</taxon>
        <taxon>Alphaproteobacteria</taxon>
        <taxon>Rhodobacterales</taxon>
        <taxon>Paracoccaceae</taxon>
        <taxon>Marimonas</taxon>
    </lineage>
</organism>
<dbReference type="Proteomes" id="UP001226762">
    <property type="component" value="Unassembled WGS sequence"/>
</dbReference>
<accession>A0AAE3W9M3</accession>
<comment type="caution">
    <text evidence="4">The sequence shown here is derived from an EMBL/GenBank/DDBJ whole genome shotgun (WGS) entry which is preliminary data.</text>
</comment>
<dbReference type="PANTHER" id="PTHR16943:SF8">
    <property type="entry name" value="2-METHYLCITRATE DEHYDRATASE"/>
    <property type="match status" value="1"/>
</dbReference>
<dbReference type="RefSeq" id="WP_306734027.1">
    <property type="nucleotide sequence ID" value="NZ_JANHAX010000001.1"/>
</dbReference>
<sequence>MGISETLAEFALAGCDAPDEVGAVAQLSLIDWMAVGIAGAGEPVADVLRTFAAEEGGAEQATLIGGGRAPARMAALVNGTISHALDYDDTHFAHIGHPSVGVIPAALAVAEHVGADGAALQEAGLIGMEASIRAGEWLGRSHYQVGFHQTATAGAVGATVAAGRLMRLDFAQMRTALGLVATRASGLKSQFGTMAKPFNAGLSAANGVEAALLARLGMEARLEALEGPLGLGPTHHGEGNDAALAGLGEIWRFETVSHKFHACCHGLHAVLEAAATLDVTPNEIAAIRVETHPRWMSVCNQPAPQTGLGAKFSYATVLPMHFLGRDTARLESYSDALCAEPDLVALRRRVAVSAAEDVGEGQARLEVELASGAILRAFHDLDAPLPLEARRAKIGAKAASLLGLARAARVAALVEGQAAPAEIAAELGK</sequence>
<dbReference type="SUPFAM" id="SSF103378">
    <property type="entry name" value="2-methylcitrate dehydratase PrpD"/>
    <property type="match status" value="1"/>
</dbReference>
<dbReference type="InterPro" id="IPR036148">
    <property type="entry name" value="MmgE/PrpD_sf"/>
</dbReference>
<reference evidence="4" key="1">
    <citation type="submission" date="2022-07" db="EMBL/GenBank/DDBJ databases">
        <authorList>
            <person name="Otstavnykh N."/>
            <person name="Isaeva M."/>
            <person name="Bystritskaya E."/>
        </authorList>
    </citation>
    <scope>NUCLEOTIDE SEQUENCE</scope>
    <source>
        <strain evidence="4">KCTC 52189</strain>
    </source>
</reference>
<dbReference type="AlphaFoldDB" id="A0AAE3W9M3"/>
<evidence type="ECO:0000259" key="3">
    <source>
        <dbReference type="Pfam" id="PF19305"/>
    </source>
</evidence>
<keyword evidence="5" id="KW-1185">Reference proteome</keyword>
<evidence type="ECO:0000259" key="2">
    <source>
        <dbReference type="Pfam" id="PF03972"/>
    </source>
</evidence>
<comment type="similarity">
    <text evidence="1">Belongs to the PrpD family.</text>
</comment>
<dbReference type="Pfam" id="PF19305">
    <property type="entry name" value="MmgE_PrpD_C"/>
    <property type="match status" value="1"/>
</dbReference>
<gene>
    <name evidence="4" type="ORF">NO357_02465</name>
</gene>
<dbReference type="Pfam" id="PF03972">
    <property type="entry name" value="MmgE_PrpD_N"/>
    <property type="match status" value="1"/>
</dbReference>
<dbReference type="InterPro" id="IPR042183">
    <property type="entry name" value="MmgE/PrpD_sf_1"/>
</dbReference>
<dbReference type="Gene3D" id="1.10.4100.10">
    <property type="entry name" value="2-methylcitrate dehydratase PrpD"/>
    <property type="match status" value="1"/>
</dbReference>
<proteinExistence type="inferred from homology"/>
<dbReference type="InterPro" id="IPR005656">
    <property type="entry name" value="MmgE_PrpD"/>
</dbReference>